<evidence type="ECO:0000256" key="14">
    <source>
        <dbReference type="ARBA" id="ARBA00023136"/>
    </source>
</evidence>
<dbReference type="PROSITE" id="PS50885">
    <property type="entry name" value="HAMP"/>
    <property type="match status" value="1"/>
</dbReference>
<keyword evidence="17" id="KW-0732">Signal</keyword>
<dbReference type="OrthoDB" id="9804645at2"/>
<evidence type="ECO:0000256" key="17">
    <source>
        <dbReference type="SAM" id="SignalP"/>
    </source>
</evidence>
<keyword evidence="21" id="KW-1185">Reference proteome</keyword>
<dbReference type="Proteomes" id="UP000295096">
    <property type="component" value="Unassembled WGS sequence"/>
</dbReference>
<dbReference type="SUPFAM" id="SSF158472">
    <property type="entry name" value="HAMP domain-like"/>
    <property type="match status" value="1"/>
</dbReference>
<dbReference type="InterPro" id="IPR004358">
    <property type="entry name" value="Sig_transdc_His_kin-like_C"/>
</dbReference>
<dbReference type="InterPro" id="IPR003661">
    <property type="entry name" value="HisK_dim/P_dom"/>
</dbReference>
<dbReference type="InterPro" id="IPR036097">
    <property type="entry name" value="HisK_dim/P_sf"/>
</dbReference>
<dbReference type="GO" id="GO:0005524">
    <property type="term" value="F:ATP binding"/>
    <property type="evidence" value="ECO:0007669"/>
    <property type="project" value="UniProtKB-KW"/>
</dbReference>
<keyword evidence="11" id="KW-0067">ATP-binding</keyword>
<evidence type="ECO:0000313" key="20">
    <source>
        <dbReference type="EMBL" id="TDH58479.1"/>
    </source>
</evidence>
<evidence type="ECO:0000256" key="9">
    <source>
        <dbReference type="ARBA" id="ARBA00022741"/>
    </source>
</evidence>
<evidence type="ECO:0000256" key="16">
    <source>
        <dbReference type="SAM" id="Phobius"/>
    </source>
</evidence>
<evidence type="ECO:0000259" key="18">
    <source>
        <dbReference type="PROSITE" id="PS50109"/>
    </source>
</evidence>
<dbReference type="Gene3D" id="1.10.287.130">
    <property type="match status" value="1"/>
</dbReference>
<dbReference type="SMART" id="SM00388">
    <property type="entry name" value="HisKA"/>
    <property type="match status" value="1"/>
</dbReference>
<feature type="region of interest" description="Disordered" evidence="15">
    <location>
        <begin position="65"/>
        <end position="84"/>
    </location>
</feature>
<dbReference type="CDD" id="cd00082">
    <property type="entry name" value="HisKA"/>
    <property type="match status" value="1"/>
</dbReference>
<organism evidence="20 21">
    <name type="scientific">Dankookia rubra</name>
    <dbReference type="NCBI Taxonomy" id="1442381"/>
    <lineage>
        <taxon>Bacteria</taxon>
        <taxon>Pseudomonadati</taxon>
        <taxon>Pseudomonadota</taxon>
        <taxon>Alphaproteobacteria</taxon>
        <taxon>Acetobacterales</taxon>
        <taxon>Roseomonadaceae</taxon>
        <taxon>Dankookia</taxon>
    </lineage>
</organism>
<dbReference type="PRINTS" id="PR00344">
    <property type="entry name" value="BCTRLSENSOR"/>
</dbReference>
<feature type="domain" description="HAMP" evidence="19">
    <location>
        <begin position="194"/>
        <end position="246"/>
    </location>
</feature>
<keyword evidence="4" id="KW-1003">Cell membrane</keyword>
<dbReference type="EMBL" id="SMSJ01000118">
    <property type="protein sequence ID" value="TDH58479.1"/>
    <property type="molecule type" value="Genomic_DNA"/>
</dbReference>
<keyword evidence="9" id="KW-0547">Nucleotide-binding</keyword>
<dbReference type="InterPro" id="IPR050980">
    <property type="entry name" value="2C_sensor_his_kinase"/>
</dbReference>
<reference evidence="20 21" key="1">
    <citation type="journal article" date="2016" name="J. Microbiol.">
        <title>Dankookia rubra gen. nov., sp. nov., an alphaproteobacterium isolated from sediment of a shallow stream.</title>
        <authorList>
            <person name="Kim W.H."/>
            <person name="Kim D.H."/>
            <person name="Kang K."/>
            <person name="Ahn T.Y."/>
        </authorList>
    </citation>
    <scope>NUCLEOTIDE SEQUENCE [LARGE SCALE GENOMIC DNA]</scope>
    <source>
        <strain evidence="20 21">JCM30602</strain>
    </source>
</reference>
<dbReference type="SMART" id="SM00387">
    <property type="entry name" value="HATPase_c"/>
    <property type="match status" value="1"/>
</dbReference>
<keyword evidence="7" id="KW-0808">Transferase</keyword>
<comment type="subcellular location">
    <subcellularLocation>
        <location evidence="2">Cell inner membrane</location>
        <topology evidence="2">Multi-pass membrane protein</topology>
    </subcellularLocation>
</comment>
<keyword evidence="12 16" id="KW-1133">Transmembrane helix</keyword>
<evidence type="ECO:0000256" key="6">
    <source>
        <dbReference type="ARBA" id="ARBA00022553"/>
    </source>
</evidence>
<protein>
    <recommendedName>
        <fullName evidence="3">histidine kinase</fullName>
        <ecNumber evidence="3">2.7.13.3</ecNumber>
    </recommendedName>
</protein>
<keyword evidence="5" id="KW-0997">Cell inner membrane</keyword>
<feature type="chain" id="PRO_5020405741" description="histidine kinase" evidence="17">
    <location>
        <begin position="28"/>
        <end position="450"/>
    </location>
</feature>
<keyword evidence="6" id="KW-0597">Phosphoprotein</keyword>
<dbReference type="PROSITE" id="PS50109">
    <property type="entry name" value="HIS_KIN"/>
    <property type="match status" value="1"/>
</dbReference>
<dbReference type="GO" id="GO:0000155">
    <property type="term" value="F:phosphorelay sensor kinase activity"/>
    <property type="evidence" value="ECO:0007669"/>
    <property type="project" value="InterPro"/>
</dbReference>
<dbReference type="PANTHER" id="PTHR44936">
    <property type="entry name" value="SENSOR PROTEIN CREC"/>
    <property type="match status" value="1"/>
</dbReference>
<dbReference type="SUPFAM" id="SSF47384">
    <property type="entry name" value="Homodimeric domain of signal transducing histidine kinase"/>
    <property type="match status" value="1"/>
</dbReference>
<name>A0A4R5Q7L4_9PROT</name>
<dbReference type="Pfam" id="PF00672">
    <property type="entry name" value="HAMP"/>
    <property type="match status" value="1"/>
</dbReference>
<evidence type="ECO:0000256" key="7">
    <source>
        <dbReference type="ARBA" id="ARBA00022679"/>
    </source>
</evidence>
<proteinExistence type="predicted"/>
<dbReference type="AlphaFoldDB" id="A0A4R5Q7L4"/>
<dbReference type="PANTHER" id="PTHR44936:SF5">
    <property type="entry name" value="SENSOR HISTIDINE KINASE ENVZ"/>
    <property type="match status" value="1"/>
</dbReference>
<evidence type="ECO:0000256" key="4">
    <source>
        <dbReference type="ARBA" id="ARBA00022475"/>
    </source>
</evidence>
<evidence type="ECO:0000256" key="12">
    <source>
        <dbReference type="ARBA" id="ARBA00022989"/>
    </source>
</evidence>
<evidence type="ECO:0000256" key="2">
    <source>
        <dbReference type="ARBA" id="ARBA00004429"/>
    </source>
</evidence>
<feature type="transmembrane region" description="Helical" evidence="16">
    <location>
        <begin position="174"/>
        <end position="193"/>
    </location>
</feature>
<dbReference type="InterPro" id="IPR003660">
    <property type="entry name" value="HAMP_dom"/>
</dbReference>
<evidence type="ECO:0000256" key="11">
    <source>
        <dbReference type="ARBA" id="ARBA00022840"/>
    </source>
</evidence>
<sequence length="450" mass="48435">MGRRRPRRSLPLSAQLLLLLLATLASAQAVNAVVVLCFPPSEANHVARLEEVANVLTGGAAQASRSGFDVTVTEQPPRDDYEDPGEIRFRDALARRLGAPPADVRVVMRVAPPGSGPVMGAPRLDRPPPFLAHIGSSRSFGPVEAFSAAIQQPDGRWRVASERTGLLDLWQRRALLWLLGSVLLAAPLGYFFARRLTAPIRTFAEAAERLGRDPRAPALAAEGPAEIGVAARAFNEMQERLRRYVEDRTAMVGAIAHDLRTPLTRLAFRLEAAPEELRAKAAADIAEMEAMIAATLAFVRDATGPAARERVELNSLVESVVTDMAEAGSDATFESCDPLVVEADAVALRRAVTNLTANACRYGARARARVHREGGWAVVEVEDDGPGLPAGELDRVFEPFYRAERSRSRVTGGTGLGLAVVRAIVLAHGGEVALENRREGGMRARLALPL</sequence>
<evidence type="ECO:0000256" key="10">
    <source>
        <dbReference type="ARBA" id="ARBA00022777"/>
    </source>
</evidence>
<evidence type="ECO:0000256" key="5">
    <source>
        <dbReference type="ARBA" id="ARBA00022519"/>
    </source>
</evidence>
<dbReference type="EC" id="2.7.13.3" evidence="3"/>
<dbReference type="Pfam" id="PF02518">
    <property type="entry name" value="HATPase_c"/>
    <property type="match status" value="1"/>
</dbReference>
<dbReference type="SMART" id="SM00304">
    <property type="entry name" value="HAMP"/>
    <property type="match status" value="1"/>
</dbReference>
<dbReference type="InterPro" id="IPR003594">
    <property type="entry name" value="HATPase_dom"/>
</dbReference>
<dbReference type="CDD" id="cd00075">
    <property type="entry name" value="HATPase"/>
    <property type="match status" value="1"/>
</dbReference>
<comment type="catalytic activity">
    <reaction evidence="1">
        <text>ATP + protein L-histidine = ADP + protein N-phospho-L-histidine.</text>
        <dbReference type="EC" id="2.7.13.3"/>
    </reaction>
</comment>
<accession>A0A4R5Q7L4</accession>
<feature type="signal peptide" evidence="17">
    <location>
        <begin position="1"/>
        <end position="27"/>
    </location>
</feature>
<keyword evidence="13" id="KW-0902">Two-component regulatory system</keyword>
<dbReference type="InterPro" id="IPR005467">
    <property type="entry name" value="His_kinase_dom"/>
</dbReference>
<evidence type="ECO:0000256" key="13">
    <source>
        <dbReference type="ARBA" id="ARBA00023012"/>
    </source>
</evidence>
<keyword evidence="10" id="KW-0418">Kinase</keyword>
<keyword evidence="14 16" id="KW-0472">Membrane</keyword>
<evidence type="ECO:0000256" key="3">
    <source>
        <dbReference type="ARBA" id="ARBA00012438"/>
    </source>
</evidence>
<evidence type="ECO:0000259" key="19">
    <source>
        <dbReference type="PROSITE" id="PS50885"/>
    </source>
</evidence>
<evidence type="ECO:0000313" key="21">
    <source>
        <dbReference type="Proteomes" id="UP000295096"/>
    </source>
</evidence>
<dbReference type="SUPFAM" id="SSF55874">
    <property type="entry name" value="ATPase domain of HSP90 chaperone/DNA topoisomerase II/histidine kinase"/>
    <property type="match status" value="1"/>
</dbReference>
<gene>
    <name evidence="20" type="ORF">E2C06_32370</name>
</gene>
<evidence type="ECO:0000256" key="15">
    <source>
        <dbReference type="SAM" id="MobiDB-lite"/>
    </source>
</evidence>
<keyword evidence="8 16" id="KW-0812">Transmembrane</keyword>
<dbReference type="Gene3D" id="3.30.565.10">
    <property type="entry name" value="Histidine kinase-like ATPase, C-terminal domain"/>
    <property type="match status" value="1"/>
</dbReference>
<dbReference type="GO" id="GO:0005886">
    <property type="term" value="C:plasma membrane"/>
    <property type="evidence" value="ECO:0007669"/>
    <property type="project" value="UniProtKB-SubCell"/>
</dbReference>
<feature type="domain" description="Histidine kinase" evidence="18">
    <location>
        <begin position="254"/>
        <end position="450"/>
    </location>
</feature>
<evidence type="ECO:0000256" key="8">
    <source>
        <dbReference type="ARBA" id="ARBA00022692"/>
    </source>
</evidence>
<comment type="caution">
    <text evidence="20">The sequence shown here is derived from an EMBL/GenBank/DDBJ whole genome shotgun (WGS) entry which is preliminary data.</text>
</comment>
<dbReference type="InterPro" id="IPR036890">
    <property type="entry name" value="HATPase_C_sf"/>
</dbReference>
<evidence type="ECO:0000256" key="1">
    <source>
        <dbReference type="ARBA" id="ARBA00000085"/>
    </source>
</evidence>
<dbReference type="CDD" id="cd06225">
    <property type="entry name" value="HAMP"/>
    <property type="match status" value="1"/>
</dbReference>